<dbReference type="KEGG" id="mlir:LPB04_22050"/>
<evidence type="ECO:0000313" key="3">
    <source>
        <dbReference type="Proteomes" id="UP000593875"/>
    </source>
</evidence>
<dbReference type="InterPro" id="IPR008964">
    <property type="entry name" value="Invasin/intimin_cell_adhesion"/>
</dbReference>
<accession>A0A7L9U3E0</accession>
<dbReference type="EMBL" id="CP062941">
    <property type="protein sequence ID" value="QOL49534.1"/>
    <property type="molecule type" value="Genomic_DNA"/>
</dbReference>
<dbReference type="SUPFAM" id="SSF49373">
    <property type="entry name" value="Invasin/intimin cell-adhesion fragments"/>
    <property type="match status" value="1"/>
</dbReference>
<dbReference type="Gene3D" id="2.60.40.1080">
    <property type="match status" value="1"/>
</dbReference>
<keyword evidence="1" id="KW-0732">Signal</keyword>
<feature type="chain" id="PRO_5032644472" description="DUF1566 domain-containing protein" evidence="1">
    <location>
        <begin position="20"/>
        <end position="233"/>
    </location>
</feature>
<evidence type="ECO:0008006" key="4">
    <source>
        <dbReference type="Google" id="ProtNLM"/>
    </source>
</evidence>
<dbReference type="AlphaFoldDB" id="A0A7L9U3E0"/>
<dbReference type="RefSeq" id="WP_193686573.1">
    <property type="nucleotide sequence ID" value="NZ_CP062941.1"/>
</dbReference>
<organism evidence="2 3">
    <name type="scientific">Massilia litorea</name>
    <dbReference type="NCBI Taxonomy" id="2769491"/>
    <lineage>
        <taxon>Bacteria</taxon>
        <taxon>Pseudomonadati</taxon>
        <taxon>Pseudomonadota</taxon>
        <taxon>Betaproteobacteria</taxon>
        <taxon>Burkholderiales</taxon>
        <taxon>Oxalobacteraceae</taxon>
        <taxon>Telluria group</taxon>
        <taxon>Massilia</taxon>
    </lineage>
</organism>
<gene>
    <name evidence="2" type="ORF">LPB04_22050</name>
</gene>
<evidence type="ECO:0000313" key="2">
    <source>
        <dbReference type="EMBL" id="QOL49534.1"/>
    </source>
</evidence>
<feature type="signal peptide" evidence="1">
    <location>
        <begin position="1"/>
        <end position="19"/>
    </location>
</feature>
<proteinExistence type="predicted"/>
<evidence type="ECO:0000256" key="1">
    <source>
        <dbReference type="SAM" id="SignalP"/>
    </source>
</evidence>
<dbReference type="PROSITE" id="PS51257">
    <property type="entry name" value="PROKAR_LIPOPROTEIN"/>
    <property type="match status" value="1"/>
</dbReference>
<reference evidence="2 3" key="1">
    <citation type="submission" date="2020-10" db="EMBL/GenBank/DDBJ databases">
        <title>Genome sequencing of Massilia sp. LPB0304.</title>
        <authorList>
            <person name="Kim J."/>
        </authorList>
    </citation>
    <scope>NUCLEOTIDE SEQUENCE [LARGE SCALE GENOMIC DNA]</scope>
    <source>
        <strain evidence="2 3">LPB0304</strain>
    </source>
</reference>
<dbReference type="Proteomes" id="UP000593875">
    <property type="component" value="Chromosome"/>
</dbReference>
<protein>
    <recommendedName>
        <fullName evidence="4">DUF1566 domain-containing protein</fullName>
    </recommendedName>
</protein>
<keyword evidence="3" id="KW-1185">Reference proteome</keyword>
<name>A0A7L9U3E0_9BURK</name>
<sequence>MMTKRLFALAAACTLTLLAACGGGDGVPLGEFPAMTKTEGDAPFELKAPTSKSPAAFSFESSDTKVATINGNMVTVLAAGFTTITARQGSLGSYNPTSTSALLTVKERTCVAGAVRNKSGLCVPPDSTARDLTRNGLSWLPPRSTVKLSWSEADAYCKAVSYQGKTGWALPGRSELTELATSGALAGQEWPLGDTWSATADTATSHSAVDTTTGTIASLMSDNKLYVTCTLGL</sequence>